<comment type="caution">
    <text evidence="4">The sequence shown here is derived from an EMBL/GenBank/DDBJ whole genome shotgun (WGS) entry which is preliminary data.</text>
</comment>
<dbReference type="PROSITE" id="PS50003">
    <property type="entry name" value="PH_DOMAIN"/>
    <property type="match status" value="1"/>
</dbReference>
<sequence length="1008" mass="110838">MLCHGRPLSCAKKSKAAVPLAEGNDSEGEDMYGFLPKKLTVTPACIRRENVYEAAPRKAAAKSKVVTFLNEPPKVRLIQRRHSCAENYRSYAPGTYDGRPSALRSADSQPEHPEPQRLHQRPPSHPQQHLQQPQQPAWHQWQFPHRWSSGCAGNSVCGHYWRRMSPPSPSAMPRASSSSRPPPPGYHVAVRRAASFSASRGVNSNRLGLARSLRAGPLASVAAPSYPPQLRQQPHALRVDESVKFDVVGGGGGPSSNLNRAVSSSTSDLYVDPFALKRAQSRDLISVASSTSSMSEATVYRKIGPCDYVSVGDNPCHKSFRSKESSLDVQNNPINRCASVYSSLTDLENGDQSRKETSGLNLPRTDTYRFSMANLEDTQDVDLDAILGELCALESQYKDVTNSSPRNSSNGSDISSCYRRATSVSSPVSGAVMRTESPDNDSAFSDSISLISSESSTSSSTAPSTHNNQVASVEDSKTEKIKLALRKMKEANVTKLFVKVFGKDGSAKSLLVDENMKCGYVMKLLADKHHMSLSPRWGLVEYLPELFMERVYEEHEPLVENLMLWTRDSKNKLFFVERPERLLLFERPEIYHPQYNSISTLEDELSQNALVEEYLTKAGLPTVEGSLYIKLDSKKGWKKYHAVLRPSGLYYYKEKTLKSSKDLACLATFDVNQVYYGVGWKKKFKAPTEHCFAIKHPCLQQPKSTKYIKYLCTEDALTLHKWVTAIRVIKYGRQLLENYQSSATMDECDLSDSGSSGCDVAFESDFPCGTIKRKPPKLPLTATTRQLASLDARVANTALLERTPSFGSLPPPPPELLASTLTLNEEPTVDLPPPPPPPPRMLPPPSQSFLLDLQRVMRRKWQVAQKCKQDLSVTPHEVLGFRDPPDYKETNVSNWVAEHYGGGQNLYENVYRCGGGAGVPQQQPALAVSVSASPASSLSSVGFVAAPKVHGVSAVATLAQFAPSPALSSSSSSNAGTPVKKRPPPPPPPPRAETTMLTTTMVRAPPKC</sequence>
<dbReference type="Pfam" id="PF00169">
    <property type="entry name" value="PH"/>
    <property type="match status" value="1"/>
</dbReference>
<name>A0AAN9TPZ7_9HEMI</name>
<feature type="region of interest" description="Disordered" evidence="1">
    <location>
        <begin position="89"/>
        <end position="139"/>
    </location>
</feature>
<dbReference type="InterPro" id="IPR000159">
    <property type="entry name" value="RA_dom"/>
</dbReference>
<dbReference type="SUPFAM" id="SSF54236">
    <property type="entry name" value="Ubiquitin-like"/>
    <property type="match status" value="1"/>
</dbReference>
<dbReference type="PANTHER" id="PTHR11243">
    <property type="entry name" value="GROWTH FACTOR RECEPTOR-BOUND PROTEIN"/>
    <property type="match status" value="1"/>
</dbReference>
<feature type="domain" description="Ras-associating" evidence="3">
    <location>
        <begin position="494"/>
        <end position="580"/>
    </location>
</feature>
<evidence type="ECO:0000313" key="5">
    <source>
        <dbReference type="Proteomes" id="UP001367676"/>
    </source>
</evidence>
<dbReference type="InterPro" id="IPR039664">
    <property type="entry name" value="GRB/APBB1IP"/>
</dbReference>
<feature type="domain" description="PH" evidence="2">
    <location>
        <begin position="620"/>
        <end position="731"/>
    </location>
</feature>
<accession>A0AAN9TPZ7</accession>
<dbReference type="GO" id="GO:0048699">
    <property type="term" value="P:generation of neurons"/>
    <property type="evidence" value="ECO:0007669"/>
    <property type="project" value="UniProtKB-ARBA"/>
</dbReference>
<feature type="compositionally biased region" description="Low complexity" evidence="1">
    <location>
        <begin position="454"/>
        <end position="464"/>
    </location>
</feature>
<evidence type="ECO:0000313" key="4">
    <source>
        <dbReference type="EMBL" id="KAK7579571.1"/>
    </source>
</evidence>
<dbReference type="EMBL" id="JBBCAQ010000034">
    <property type="protein sequence ID" value="KAK7579571.1"/>
    <property type="molecule type" value="Genomic_DNA"/>
</dbReference>
<dbReference type="Pfam" id="PF21989">
    <property type="entry name" value="RA_2"/>
    <property type="match status" value="1"/>
</dbReference>
<dbReference type="Proteomes" id="UP001367676">
    <property type="component" value="Unassembled WGS sequence"/>
</dbReference>
<dbReference type="Gene3D" id="3.10.20.90">
    <property type="entry name" value="Phosphatidylinositol 3-kinase Catalytic Subunit, Chain A, domain 1"/>
    <property type="match status" value="1"/>
</dbReference>
<organism evidence="4 5">
    <name type="scientific">Parthenolecanium corni</name>
    <dbReference type="NCBI Taxonomy" id="536013"/>
    <lineage>
        <taxon>Eukaryota</taxon>
        <taxon>Metazoa</taxon>
        <taxon>Ecdysozoa</taxon>
        <taxon>Arthropoda</taxon>
        <taxon>Hexapoda</taxon>
        <taxon>Insecta</taxon>
        <taxon>Pterygota</taxon>
        <taxon>Neoptera</taxon>
        <taxon>Paraneoptera</taxon>
        <taxon>Hemiptera</taxon>
        <taxon>Sternorrhyncha</taxon>
        <taxon>Coccoidea</taxon>
        <taxon>Coccidae</taxon>
        <taxon>Parthenolecanium</taxon>
    </lineage>
</organism>
<proteinExistence type="predicted"/>
<feature type="compositionally biased region" description="Low complexity" evidence="1">
    <location>
        <begin position="126"/>
        <end position="139"/>
    </location>
</feature>
<feature type="region of interest" description="Disordered" evidence="1">
    <location>
        <begin position="964"/>
        <end position="1008"/>
    </location>
</feature>
<dbReference type="SMART" id="SM00233">
    <property type="entry name" value="PH"/>
    <property type="match status" value="1"/>
</dbReference>
<protein>
    <submittedName>
        <fullName evidence="4">Uncharacterized protein</fullName>
    </submittedName>
</protein>
<feature type="region of interest" description="Disordered" evidence="1">
    <location>
        <begin position="166"/>
        <end position="186"/>
    </location>
</feature>
<reference evidence="4 5" key="1">
    <citation type="submission" date="2024-03" db="EMBL/GenBank/DDBJ databases">
        <title>Adaptation during the transition from Ophiocordyceps entomopathogen to insect associate is accompanied by gene loss and intensified selection.</title>
        <authorList>
            <person name="Ward C.M."/>
            <person name="Onetto C.A."/>
            <person name="Borneman A.R."/>
        </authorList>
    </citation>
    <scope>NUCLEOTIDE SEQUENCE [LARGE SCALE GENOMIC DNA]</scope>
    <source>
        <strain evidence="4">AWRI1</strain>
        <tissue evidence="4">Single Adult Female</tissue>
    </source>
</reference>
<dbReference type="PROSITE" id="PS50200">
    <property type="entry name" value="RA"/>
    <property type="match status" value="1"/>
</dbReference>
<dbReference type="SMART" id="SM00314">
    <property type="entry name" value="RA"/>
    <property type="match status" value="1"/>
</dbReference>
<dbReference type="GO" id="GO:0007165">
    <property type="term" value="P:signal transduction"/>
    <property type="evidence" value="ECO:0007669"/>
    <property type="project" value="InterPro"/>
</dbReference>
<dbReference type="PANTHER" id="PTHR11243:SF23">
    <property type="entry name" value="LD06925P"/>
    <property type="match status" value="1"/>
</dbReference>
<evidence type="ECO:0000256" key="1">
    <source>
        <dbReference type="SAM" id="MobiDB-lite"/>
    </source>
</evidence>
<keyword evidence="5" id="KW-1185">Reference proteome</keyword>
<dbReference type="CDD" id="cd01259">
    <property type="entry name" value="PH_APBB1IP"/>
    <property type="match status" value="1"/>
</dbReference>
<evidence type="ECO:0000259" key="2">
    <source>
        <dbReference type="PROSITE" id="PS50003"/>
    </source>
</evidence>
<dbReference type="AlphaFoldDB" id="A0AAN9TPZ7"/>
<evidence type="ECO:0000259" key="3">
    <source>
        <dbReference type="PROSITE" id="PS50200"/>
    </source>
</evidence>
<dbReference type="GO" id="GO:0071944">
    <property type="term" value="C:cell periphery"/>
    <property type="evidence" value="ECO:0007669"/>
    <property type="project" value="UniProtKB-ARBA"/>
</dbReference>
<dbReference type="Gene3D" id="2.30.29.30">
    <property type="entry name" value="Pleckstrin-homology domain (PH domain)/Phosphotyrosine-binding domain (PTB)"/>
    <property type="match status" value="1"/>
</dbReference>
<dbReference type="InterPro" id="IPR039665">
    <property type="entry name" value="PH_APBB1IP"/>
</dbReference>
<dbReference type="InterPro" id="IPR001849">
    <property type="entry name" value="PH_domain"/>
</dbReference>
<gene>
    <name evidence="4" type="ORF">V9T40_000200</name>
</gene>
<feature type="region of interest" description="Disordered" evidence="1">
    <location>
        <begin position="454"/>
        <end position="473"/>
    </location>
</feature>
<feature type="region of interest" description="Disordered" evidence="1">
    <location>
        <begin position="427"/>
        <end position="446"/>
    </location>
</feature>
<dbReference type="InterPro" id="IPR029071">
    <property type="entry name" value="Ubiquitin-like_domsf"/>
</dbReference>
<dbReference type="InterPro" id="IPR011993">
    <property type="entry name" value="PH-like_dom_sf"/>
</dbReference>
<dbReference type="SUPFAM" id="SSF50729">
    <property type="entry name" value="PH domain-like"/>
    <property type="match status" value="1"/>
</dbReference>